<dbReference type="Proteomes" id="UP000249364">
    <property type="component" value="Unassembled WGS sequence"/>
</dbReference>
<evidence type="ECO:0000256" key="3">
    <source>
        <dbReference type="ARBA" id="ARBA00022475"/>
    </source>
</evidence>
<dbReference type="GO" id="GO:0016780">
    <property type="term" value="F:phosphotransferase activity, for other substituted phosphate groups"/>
    <property type="evidence" value="ECO:0007669"/>
    <property type="project" value="TreeGrafter"/>
</dbReference>
<evidence type="ECO:0000256" key="9">
    <source>
        <dbReference type="SAM" id="Phobius"/>
    </source>
</evidence>
<dbReference type="PANTHER" id="PTHR30576">
    <property type="entry name" value="COLANIC BIOSYNTHESIS UDP-GLUCOSE LIPID CARRIER TRANSFERASE"/>
    <property type="match status" value="1"/>
</dbReference>
<evidence type="ECO:0000313" key="12">
    <source>
        <dbReference type="Proteomes" id="UP000249364"/>
    </source>
</evidence>
<dbReference type="OrthoDB" id="9808602at2"/>
<dbReference type="GO" id="GO:0005886">
    <property type="term" value="C:plasma membrane"/>
    <property type="evidence" value="ECO:0007669"/>
    <property type="project" value="UniProtKB-SubCell"/>
</dbReference>
<feature type="domain" description="Bacterial sugar transferase" evidence="10">
    <location>
        <begin position="32"/>
        <end position="223"/>
    </location>
</feature>
<dbReference type="AlphaFoldDB" id="A0A2W7Q542"/>
<evidence type="ECO:0000313" key="11">
    <source>
        <dbReference type="EMBL" id="PZX41200.1"/>
    </source>
</evidence>
<dbReference type="Pfam" id="PF02397">
    <property type="entry name" value="Bac_transf"/>
    <property type="match status" value="1"/>
</dbReference>
<reference evidence="11 12" key="1">
    <citation type="submission" date="2018-06" db="EMBL/GenBank/DDBJ databases">
        <title>Genomic Encyclopedia of Archaeal and Bacterial Type Strains, Phase II (KMG-II): from individual species to whole genera.</title>
        <authorList>
            <person name="Goeker M."/>
        </authorList>
    </citation>
    <scope>NUCLEOTIDE SEQUENCE [LARGE SCALE GENOMIC DNA]</scope>
    <source>
        <strain evidence="11 12">DSM 13087</strain>
    </source>
</reference>
<comment type="similarity">
    <text evidence="2">Belongs to the bacterial sugar transferase family.</text>
</comment>
<sequence>MEKRLDPSPSLLIASASRHGGNDGPSPDTLTKLAFDRVSAGLVLVMLLPLLLIIAVCIRLRDPGPVLFSHRRIGKDGQPFGCLKFRTMVVGAEQILARHLAENPEAAREWRDTQKLRDDPRITPLGATLRRTSLDELPQLLNILKGEMSLVGPRPIVMEEVSHYGTAIRDYMSVRPGLTGLWQISGRSDVGYTDRVKLDQQYVRQRSFRGDLAIMLRTVVVVLRRQGSY</sequence>
<comment type="caution">
    <text evidence="11">The sequence shown here is derived from an EMBL/GenBank/DDBJ whole genome shotgun (WGS) entry which is preliminary data.</text>
</comment>
<feature type="transmembrane region" description="Helical" evidence="9">
    <location>
        <begin position="38"/>
        <end position="58"/>
    </location>
</feature>
<keyword evidence="8" id="KW-0270">Exopolysaccharide synthesis</keyword>
<dbReference type="STRING" id="121821.GCA_001870675_00089"/>
<dbReference type="EMBL" id="QKZQ01000011">
    <property type="protein sequence ID" value="PZX41200.1"/>
    <property type="molecule type" value="Genomic_DNA"/>
</dbReference>
<gene>
    <name evidence="11" type="ORF">LY56_02403</name>
</gene>
<dbReference type="GO" id="GO:0000271">
    <property type="term" value="P:polysaccharide biosynthetic process"/>
    <property type="evidence" value="ECO:0007669"/>
    <property type="project" value="UniProtKB-KW"/>
</dbReference>
<keyword evidence="3" id="KW-1003">Cell membrane</keyword>
<evidence type="ECO:0000256" key="7">
    <source>
        <dbReference type="ARBA" id="ARBA00023136"/>
    </source>
</evidence>
<evidence type="ECO:0000256" key="2">
    <source>
        <dbReference type="ARBA" id="ARBA00006464"/>
    </source>
</evidence>
<keyword evidence="6 9" id="KW-1133">Transmembrane helix</keyword>
<name>A0A2W7Q542_9RHOB</name>
<keyword evidence="12" id="KW-1185">Reference proteome</keyword>
<protein>
    <submittedName>
        <fullName evidence="11">Exopolysaccharide production protein ExoY</fullName>
    </submittedName>
</protein>
<evidence type="ECO:0000256" key="1">
    <source>
        <dbReference type="ARBA" id="ARBA00004236"/>
    </source>
</evidence>
<keyword evidence="4" id="KW-0808">Transferase</keyword>
<evidence type="ECO:0000256" key="5">
    <source>
        <dbReference type="ARBA" id="ARBA00022692"/>
    </source>
</evidence>
<organism evidence="11 12">
    <name type="scientific">Roseinatronobacter thiooxidans</name>
    <dbReference type="NCBI Taxonomy" id="121821"/>
    <lineage>
        <taxon>Bacteria</taxon>
        <taxon>Pseudomonadati</taxon>
        <taxon>Pseudomonadota</taxon>
        <taxon>Alphaproteobacteria</taxon>
        <taxon>Rhodobacterales</taxon>
        <taxon>Paracoccaceae</taxon>
        <taxon>Roseinatronobacter</taxon>
    </lineage>
</organism>
<keyword evidence="5 9" id="KW-0812">Transmembrane</keyword>
<dbReference type="RefSeq" id="WP_071467983.1">
    <property type="nucleotide sequence ID" value="NZ_MEHT01000001.1"/>
</dbReference>
<evidence type="ECO:0000256" key="8">
    <source>
        <dbReference type="ARBA" id="ARBA00023169"/>
    </source>
</evidence>
<keyword evidence="7 9" id="KW-0472">Membrane</keyword>
<dbReference type="InterPro" id="IPR003362">
    <property type="entry name" value="Bact_transf"/>
</dbReference>
<evidence type="ECO:0000256" key="6">
    <source>
        <dbReference type="ARBA" id="ARBA00022989"/>
    </source>
</evidence>
<dbReference type="PANTHER" id="PTHR30576:SF4">
    <property type="entry name" value="UNDECAPRENYL-PHOSPHATE GALACTOSE PHOSPHOTRANSFERASE"/>
    <property type="match status" value="1"/>
</dbReference>
<evidence type="ECO:0000256" key="4">
    <source>
        <dbReference type="ARBA" id="ARBA00022679"/>
    </source>
</evidence>
<evidence type="ECO:0000259" key="10">
    <source>
        <dbReference type="Pfam" id="PF02397"/>
    </source>
</evidence>
<accession>A0A2W7Q542</accession>
<comment type="subcellular location">
    <subcellularLocation>
        <location evidence="1">Cell membrane</location>
    </subcellularLocation>
</comment>
<proteinExistence type="inferred from homology"/>